<keyword evidence="5 10" id="KW-0418">Kinase</keyword>
<dbReference type="RefSeq" id="WP_100264913.1">
    <property type="nucleotide sequence ID" value="NZ_CP018800.1"/>
</dbReference>
<dbReference type="KEGG" id="mfn:Ga0123462_0582"/>
<keyword evidence="2 10" id="KW-0723">Serine/threonine-protein kinase</keyword>
<dbReference type="InterPro" id="IPR007890">
    <property type="entry name" value="CHASE2"/>
</dbReference>
<evidence type="ECO:0000256" key="8">
    <source>
        <dbReference type="SAM" id="Phobius"/>
    </source>
</evidence>
<evidence type="ECO:0000256" key="3">
    <source>
        <dbReference type="ARBA" id="ARBA00022679"/>
    </source>
</evidence>
<keyword evidence="8" id="KW-0472">Membrane</keyword>
<reference evidence="10 11" key="1">
    <citation type="submission" date="2016-12" db="EMBL/GenBank/DDBJ databases">
        <title>Isolation and genomic insights into novel planktonic Zetaproteobacteria from stratified waters of the Chesapeake Bay.</title>
        <authorList>
            <person name="McAllister S.M."/>
            <person name="Kato S."/>
            <person name="Chan C.S."/>
            <person name="Chiu B.K."/>
            <person name="Field E.K."/>
        </authorList>
    </citation>
    <scope>NUCLEOTIDE SEQUENCE [LARGE SCALE GENOMIC DNA]</scope>
    <source>
        <strain evidence="10 11">CP-8</strain>
    </source>
</reference>
<keyword evidence="8" id="KW-1133">Transmembrane helix</keyword>
<feature type="binding site" evidence="7">
    <location>
        <position position="555"/>
    </location>
    <ligand>
        <name>ATP</name>
        <dbReference type="ChEBI" id="CHEBI:30616"/>
    </ligand>
</feature>
<dbReference type="PANTHER" id="PTHR43289">
    <property type="entry name" value="MITOGEN-ACTIVATED PROTEIN KINASE KINASE KINASE 20-RELATED"/>
    <property type="match status" value="1"/>
</dbReference>
<evidence type="ECO:0000259" key="9">
    <source>
        <dbReference type="PROSITE" id="PS50011"/>
    </source>
</evidence>
<proteinExistence type="predicted"/>
<keyword evidence="8" id="KW-0812">Transmembrane</keyword>
<dbReference type="Gene3D" id="3.30.200.20">
    <property type="entry name" value="Phosphorylase Kinase, domain 1"/>
    <property type="match status" value="1"/>
</dbReference>
<dbReference type="Pfam" id="PF00069">
    <property type="entry name" value="Pkinase"/>
    <property type="match status" value="1"/>
</dbReference>
<keyword evidence="11" id="KW-1185">Reference proteome</keyword>
<dbReference type="InterPro" id="IPR011990">
    <property type="entry name" value="TPR-like_helical_dom_sf"/>
</dbReference>
<feature type="domain" description="Protein kinase" evidence="9">
    <location>
        <begin position="526"/>
        <end position="789"/>
    </location>
</feature>
<feature type="transmembrane region" description="Helical" evidence="8">
    <location>
        <begin position="381"/>
        <end position="401"/>
    </location>
</feature>
<dbReference type="EMBL" id="CP018800">
    <property type="protein sequence ID" value="ATX81453.1"/>
    <property type="molecule type" value="Genomic_DNA"/>
</dbReference>
<sequence>MNIGAIWKSQRLIGTIATLLALIAFSLQIPSLKSIDHLLYDISLRANTLQADSRITLIEVDGQQSQASVATAIEKLSDAGAKLIALDMLYSESEPASGVQPDETQLDPLAENVRLAGNVLLPLYFEFGSEARQGNLLLPNYITRSAIRQINQSSDDASPDSAFLLSHPYNSLSEGAFGFGHFNLIADSDGTVRSLPLIVEFAGQYYPSIALTLAAGVMNIPSGDLRINIGKDIELGPLNIITNRSSHIYTAFHPDSGSDSYDHYKLSELFSATTPASLFEDKIILIGSSAEGKPNSFATPLKEQMSRTEFIAHSLQSILKEEYVVRPAWGAYLEFMLLLIAGLYLSLLLPRVSPVAGMALTAMLVLAVTMAGFLLISEFSIWIQTGLATLLLIAGNIAVGIRQYLAVKEKKPTPASNPNATNKALGLSFLSQGMLEEAFAKFLACPLDEEMLSILYDLGNAFERKRQFQMAIDVYQHMGSQNSEFRDIQARIINATNAIENISEKGANDGISSLLASGEVTTLGRYEIISELGKGAMGTVYLGRDPQINRQVAIKTLALSKEFEPNQLKEVKERFFHEAEIAGMLNHPNIVTIFDAGAEHDLAYIAMEYLDGVNLTGYTKKGSTLPLTTTLKIVGKVAEALQYAHSHGVIHRDIKPANIMILKNKSVKVTDFGIAHISESGKTKAGIVLGTPSYMSPEQLSGKKIDGRSDLFSLGVMLYEMVTGVRPFLAESISKLMFKIAKSSHLDVRKLNPELPEGVAELINRLLSKQPEERPATAKEVLDAIHQCLQGSEPRQ</sequence>
<keyword evidence="6 7" id="KW-0067">ATP-binding</keyword>
<dbReference type="InterPro" id="IPR000719">
    <property type="entry name" value="Prot_kinase_dom"/>
</dbReference>
<dbReference type="OrthoDB" id="9762169at2"/>
<evidence type="ECO:0000313" key="10">
    <source>
        <dbReference type="EMBL" id="ATX81453.1"/>
    </source>
</evidence>
<dbReference type="FunFam" id="1.10.510.10:FF:000021">
    <property type="entry name" value="Serine/threonine protein kinase"/>
    <property type="match status" value="1"/>
</dbReference>
<evidence type="ECO:0000256" key="4">
    <source>
        <dbReference type="ARBA" id="ARBA00022741"/>
    </source>
</evidence>
<evidence type="ECO:0000256" key="1">
    <source>
        <dbReference type="ARBA" id="ARBA00012513"/>
    </source>
</evidence>
<keyword evidence="3 10" id="KW-0808">Transferase</keyword>
<organism evidence="10 11">
    <name type="scientific">Mariprofundus ferrinatatus</name>
    <dbReference type="NCBI Taxonomy" id="1921087"/>
    <lineage>
        <taxon>Bacteria</taxon>
        <taxon>Pseudomonadati</taxon>
        <taxon>Pseudomonadota</taxon>
        <taxon>Candidatius Mariprofundia</taxon>
        <taxon>Mariprofundales</taxon>
        <taxon>Mariprofundaceae</taxon>
        <taxon>Mariprofundus</taxon>
    </lineage>
</organism>
<evidence type="ECO:0000256" key="2">
    <source>
        <dbReference type="ARBA" id="ARBA00022527"/>
    </source>
</evidence>
<dbReference type="GO" id="GO:0004674">
    <property type="term" value="F:protein serine/threonine kinase activity"/>
    <property type="evidence" value="ECO:0007669"/>
    <property type="project" value="UniProtKB-KW"/>
</dbReference>
<dbReference type="PROSITE" id="PS50011">
    <property type="entry name" value="PROTEIN_KINASE_DOM"/>
    <property type="match status" value="1"/>
</dbReference>
<dbReference type="Gene3D" id="1.10.510.10">
    <property type="entry name" value="Transferase(Phosphotransferase) domain 1"/>
    <property type="match status" value="1"/>
</dbReference>
<dbReference type="SUPFAM" id="SSF56112">
    <property type="entry name" value="Protein kinase-like (PK-like)"/>
    <property type="match status" value="1"/>
</dbReference>
<dbReference type="InterPro" id="IPR011009">
    <property type="entry name" value="Kinase-like_dom_sf"/>
</dbReference>
<dbReference type="CDD" id="cd14014">
    <property type="entry name" value="STKc_PknB_like"/>
    <property type="match status" value="1"/>
</dbReference>
<gene>
    <name evidence="10" type="ORF">Ga0123462_0582</name>
</gene>
<dbReference type="InterPro" id="IPR008271">
    <property type="entry name" value="Ser/Thr_kinase_AS"/>
</dbReference>
<dbReference type="GO" id="GO:0005524">
    <property type="term" value="F:ATP binding"/>
    <property type="evidence" value="ECO:0007669"/>
    <property type="project" value="UniProtKB-UniRule"/>
</dbReference>
<feature type="transmembrane region" description="Helical" evidence="8">
    <location>
        <begin position="329"/>
        <end position="348"/>
    </location>
</feature>
<dbReference type="SMART" id="SM01080">
    <property type="entry name" value="CHASE2"/>
    <property type="match status" value="1"/>
</dbReference>
<dbReference type="AlphaFoldDB" id="A0A2K8L2I0"/>
<protein>
    <recommendedName>
        <fullName evidence="1">non-specific serine/threonine protein kinase</fullName>
        <ecNumber evidence="1">2.7.11.1</ecNumber>
    </recommendedName>
</protein>
<dbReference type="Proteomes" id="UP000231637">
    <property type="component" value="Chromosome"/>
</dbReference>
<dbReference type="PROSITE" id="PS00108">
    <property type="entry name" value="PROTEIN_KINASE_ST"/>
    <property type="match status" value="1"/>
</dbReference>
<evidence type="ECO:0000256" key="5">
    <source>
        <dbReference type="ARBA" id="ARBA00022777"/>
    </source>
</evidence>
<evidence type="ECO:0000313" key="11">
    <source>
        <dbReference type="Proteomes" id="UP000231637"/>
    </source>
</evidence>
<dbReference type="EC" id="2.7.11.1" evidence="1"/>
<accession>A0A2K8L2I0</accession>
<dbReference type="Pfam" id="PF05226">
    <property type="entry name" value="CHASE2"/>
    <property type="match status" value="1"/>
</dbReference>
<name>A0A2K8L2I0_9PROT</name>
<keyword evidence="4 7" id="KW-0547">Nucleotide-binding</keyword>
<dbReference type="InterPro" id="IPR017441">
    <property type="entry name" value="Protein_kinase_ATP_BS"/>
</dbReference>
<dbReference type="Gene3D" id="1.25.40.10">
    <property type="entry name" value="Tetratricopeptide repeat domain"/>
    <property type="match status" value="1"/>
</dbReference>
<evidence type="ECO:0000256" key="7">
    <source>
        <dbReference type="PROSITE-ProRule" id="PRU10141"/>
    </source>
</evidence>
<feature type="transmembrane region" description="Helical" evidence="8">
    <location>
        <begin position="355"/>
        <end position="375"/>
    </location>
</feature>
<dbReference type="PROSITE" id="PS00107">
    <property type="entry name" value="PROTEIN_KINASE_ATP"/>
    <property type="match status" value="1"/>
</dbReference>
<evidence type="ECO:0000256" key="6">
    <source>
        <dbReference type="ARBA" id="ARBA00022840"/>
    </source>
</evidence>
<dbReference type="SMART" id="SM00220">
    <property type="entry name" value="S_TKc"/>
    <property type="match status" value="1"/>
</dbReference>
<dbReference type="PANTHER" id="PTHR43289:SF6">
    <property type="entry name" value="SERINE_THREONINE-PROTEIN KINASE NEKL-3"/>
    <property type="match status" value="1"/>
</dbReference>